<keyword evidence="2" id="KW-1185">Reference proteome</keyword>
<gene>
    <name evidence="1" type="ORF">EB796_006048</name>
</gene>
<comment type="caution">
    <text evidence="1">The sequence shown here is derived from an EMBL/GenBank/DDBJ whole genome shotgun (WGS) entry which is preliminary data.</text>
</comment>
<evidence type="ECO:0000313" key="2">
    <source>
        <dbReference type="Proteomes" id="UP000593567"/>
    </source>
</evidence>
<protein>
    <submittedName>
        <fullName evidence="1">Uncharacterized protein</fullName>
    </submittedName>
</protein>
<organism evidence="1 2">
    <name type="scientific">Bugula neritina</name>
    <name type="common">Brown bryozoan</name>
    <name type="synonym">Sertularia neritina</name>
    <dbReference type="NCBI Taxonomy" id="10212"/>
    <lineage>
        <taxon>Eukaryota</taxon>
        <taxon>Metazoa</taxon>
        <taxon>Spiralia</taxon>
        <taxon>Lophotrochozoa</taxon>
        <taxon>Bryozoa</taxon>
        <taxon>Gymnolaemata</taxon>
        <taxon>Cheilostomatida</taxon>
        <taxon>Flustrina</taxon>
        <taxon>Buguloidea</taxon>
        <taxon>Bugulidae</taxon>
        <taxon>Bugula</taxon>
    </lineage>
</organism>
<dbReference type="EMBL" id="VXIV02000849">
    <property type="protein sequence ID" value="KAF6035653.1"/>
    <property type="molecule type" value="Genomic_DNA"/>
</dbReference>
<sequence>MVFVLLCVQYMHCVIIFTNWLHFIRGSYGRGDLLVTERLGSLTVSTSDDVLLTSTQTTHSFSALLESGLGRVCVECDVPP</sequence>
<dbReference type="AlphaFoldDB" id="A0A7J7KBS2"/>
<dbReference type="Proteomes" id="UP000593567">
    <property type="component" value="Unassembled WGS sequence"/>
</dbReference>
<reference evidence="1" key="1">
    <citation type="submission" date="2020-06" db="EMBL/GenBank/DDBJ databases">
        <title>Draft genome of Bugula neritina, a colonial animal packing powerful symbionts and potential medicines.</title>
        <authorList>
            <person name="Rayko M."/>
        </authorList>
    </citation>
    <scope>NUCLEOTIDE SEQUENCE [LARGE SCALE GENOMIC DNA]</scope>
    <source>
        <strain evidence="1">Kwan_BN1</strain>
    </source>
</reference>
<accession>A0A7J7KBS2</accession>
<proteinExistence type="predicted"/>
<evidence type="ECO:0000313" key="1">
    <source>
        <dbReference type="EMBL" id="KAF6035653.1"/>
    </source>
</evidence>
<name>A0A7J7KBS2_BUGNE</name>